<dbReference type="KEGG" id="dbk:DGMP_39230"/>
<gene>
    <name evidence="1" type="ORF">DGMP_39230</name>
</gene>
<keyword evidence="2" id="KW-1185">Reference proteome</keyword>
<evidence type="ECO:0000313" key="1">
    <source>
        <dbReference type="EMBL" id="BCL63230.1"/>
    </source>
</evidence>
<proteinExistence type="predicted"/>
<dbReference type="Proteomes" id="UP000826725">
    <property type="component" value="Chromosome"/>
</dbReference>
<dbReference type="RefSeq" id="WP_228855503.1">
    <property type="nucleotide sequence ID" value="NZ_AP024086.1"/>
</dbReference>
<evidence type="ECO:0008006" key="3">
    <source>
        <dbReference type="Google" id="ProtNLM"/>
    </source>
</evidence>
<organism evidence="1 2">
    <name type="scientific">Desulfomarina profundi</name>
    <dbReference type="NCBI Taxonomy" id="2772557"/>
    <lineage>
        <taxon>Bacteria</taxon>
        <taxon>Pseudomonadati</taxon>
        <taxon>Thermodesulfobacteriota</taxon>
        <taxon>Desulfobulbia</taxon>
        <taxon>Desulfobulbales</taxon>
        <taxon>Desulfobulbaceae</taxon>
        <taxon>Desulfomarina</taxon>
    </lineage>
</organism>
<sequence length="140" mass="15205">MKLVKSLKISPIAHKTIADHLKTRKNSPVRIFLKMGGCGMRSFGLAFEEALSNDTVIELDGITYVIDRILLKKYGPISIESDGFSFRLSGNGIHPPLGCGTCGYGCGTRGGSRCSGVCATCKDPCPTGQRIRSRRKKRLN</sequence>
<name>A0A8D5JR68_9BACT</name>
<dbReference type="AlphaFoldDB" id="A0A8D5JR68"/>
<dbReference type="EMBL" id="AP024086">
    <property type="protein sequence ID" value="BCL63230.1"/>
    <property type="molecule type" value="Genomic_DNA"/>
</dbReference>
<protein>
    <recommendedName>
        <fullName evidence="3">FeS cluster biogenesis domain-containing protein</fullName>
    </recommendedName>
</protein>
<evidence type="ECO:0000313" key="2">
    <source>
        <dbReference type="Proteomes" id="UP000826725"/>
    </source>
</evidence>
<reference evidence="1" key="1">
    <citation type="submission" date="2020-09" db="EMBL/GenBank/DDBJ databases">
        <title>Desulfogranum mesoprofundum gen. nov., sp. nov., a novel mesophilic, sulfate-reducing chemolithoautotroph isolated from a deep-sea hydrothermal vent chimney in the Suiyo Seamount.</title>
        <authorList>
            <person name="Hashimoto Y."/>
            <person name="Nakagawa S."/>
        </authorList>
    </citation>
    <scope>NUCLEOTIDE SEQUENCE</scope>
    <source>
        <strain evidence="1">KT2</strain>
    </source>
</reference>
<accession>A0A8D5JR68</accession>